<name>A0A383EV73_9ZZZZ</name>
<dbReference type="AlphaFoldDB" id="A0A383EV73"/>
<keyword evidence="1" id="KW-0812">Transmembrane</keyword>
<evidence type="ECO:0000313" key="2">
    <source>
        <dbReference type="EMBL" id="SVE60474.1"/>
    </source>
</evidence>
<protein>
    <submittedName>
        <fullName evidence="2">Uncharacterized protein</fullName>
    </submittedName>
</protein>
<keyword evidence="1" id="KW-0472">Membrane</keyword>
<organism evidence="2">
    <name type="scientific">marine metagenome</name>
    <dbReference type="NCBI Taxonomy" id="408172"/>
    <lineage>
        <taxon>unclassified sequences</taxon>
        <taxon>metagenomes</taxon>
        <taxon>ecological metagenomes</taxon>
    </lineage>
</organism>
<dbReference type="EMBL" id="UINC01228945">
    <property type="protein sequence ID" value="SVE60474.1"/>
    <property type="molecule type" value="Genomic_DNA"/>
</dbReference>
<sequence length="42" mass="4563">MKNKKEDKRGENIFVGFMFIGTGLGYFMDNFLAGASIGMGLG</sequence>
<gene>
    <name evidence="2" type="ORF">METZ01_LOCUS513328</name>
</gene>
<evidence type="ECO:0000256" key="1">
    <source>
        <dbReference type="SAM" id="Phobius"/>
    </source>
</evidence>
<feature type="non-terminal residue" evidence="2">
    <location>
        <position position="42"/>
    </location>
</feature>
<proteinExistence type="predicted"/>
<reference evidence="2" key="1">
    <citation type="submission" date="2018-05" db="EMBL/GenBank/DDBJ databases">
        <authorList>
            <person name="Lanie J.A."/>
            <person name="Ng W.-L."/>
            <person name="Kazmierczak K.M."/>
            <person name="Andrzejewski T.M."/>
            <person name="Davidsen T.M."/>
            <person name="Wayne K.J."/>
            <person name="Tettelin H."/>
            <person name="Glass J.I."/>
            <person name="Rusch D."/>
            <person name="Podicherti R."/>
            <person name="Tsui H.-C.T."/>
            <person name="Winkler M.E."/>
        </authorList>
    </citation>
    <scope>NUCLEOTIDE SEQUENCE</scope>
</reference>
<feature type="transmembrane region" description="Helical" evidence="1">
    <location>
        <begin position="12"/>
        <end position="33"/>
    </location>
</feature>
<accession>A0A383EV73</accession>
<keyword evidence="1" id="KW-1133">Transmembrane helix</keyword>